<dbReference type="InterPro" id="IPR018968">
    <property type="entry name" value="Phasin"/>
</dbReference>
<reference evidence="2 3" key="1">
    <citation type="submission" date="2020-02" db="EMBL/GenBank/DDBJ databases">
        <authorList>
            <person name="Kim M.K."/>
        </authorList>
    </citation>
    <scope>NUCLEOTIDE SEQUENCE [LARGE SCALE GENOMIC DNA]</scope>
    <source>
        <strain evidence="2 3">17J57-3</strain>
    </source>
</reference>
<dbReference type="InterPro" id="IPR010127">
    <property type="entry name" value="Phasin_subfam-1"/>
</dbReference>
<evidence type="ECO:0000313" key="2">
    <source>
        <dbReference type="EMBL" id="NEX61143.1"/>
    </source>
</evidence>
<protein>
    <submittedName>
        <fullName evidence="2">TIGR01841 family phasin</fullName>
    </submittedName>
</protein>
<feature type="domain" description="Phasin" evidence="1">
    <location>
        <begin position="15"/>
        <end position="109"/>
    </location>
</feature>
<organism evidence="2 3">
    <name type="scientific">Noviherbaspirillum galbum</name>
    <dbReference type="NCBI Taxonomy" id="2709383"/>
    <lineage>
        <taxon>Bacteria</taxon>
        <taxon>Pseudomonadati</taxon>
        <taxon>Pseudomonadota</taxon>
        <taxon>Betaproteobacteria</taxon>
        <taxon>Burkholderiales</taxon>
        <taxon>Oxalobacteraceae</taxon>
        <taxon>Noviherbaspirillum</taxon>
    </lineage>
</organism>
<gene>
    <name evidence="2" type="primary">phaP</name>
    <name evidence="2" type="ORF">G3574_08635</name>
</gene>
<keyword evidence="3" id="KW-1185">Reference proteome</keyword>
<evidence type="ECO:0000259" key="1">
    <source>
        <dbReference type="Pfam" id="PF09361"/>
    </source>
</evidence>
<dbReference type="NCBIfam" id="TIGR01841">
    <property type="entry name" value="phasin"/>
    <property type="match status" value="1"/>
</dbReference>
<dbReference type="Pfam" id="PF09361">
    <property type="entry name" value="Phasin_2"/>
    <property type="match status" value="1"/>
</dbReference>
<comment type="caution">
    <text evidence="2">The sequence shown here is derived from an EMBL/GenBank/DDBJ whole genome shotgun (WGS) entry which is preliminary data.</text>
</comment>
<dbReference type="AlphaFoldDB" id="A0A6B3SK44"/>
<sequence length="187" mass="19474">MFITPENISAASKASIEKNVALLSSLTSKYIESVEQVVDLNITSLKQSLEESNAAAKQFFAAKDAQEFFALATAQTQPNAEKAIAYGRNLAGIAATVGAEISKVTEAQIADTSAKVLGLVEELTKNAPAGSENVVGFFKSAIGNASAGYEQFNKSAKQAAEVIETNLNNAVSQFAPAAKAAKAKKAV</sequence>
<proteinExistence type="predicted"/>
<dbReference type="RefSeq" id="WP_163962060.1">
    <property type="nucleotide sequence ID" value="NZ_JAAIVB010000034.1"/>
</dbReference>
<dbReference type="Proteomes" id="UP000482155">
    <property type="component" value="Unassembled WGS sequence"/>
</dbReference>
<evidence type="ECO:0000313" key="3">
    <source>
        <dbReference type="Proteomes" id="UP000482155"/>
    </source>
</evidence>
<name>A0A6B3SK44_9BURK</name>
<accession>A0A6B3SK44</accession>
<dbReference type="EMBL" id="JAAIVB010000034">
    <property type="protein sequence ID" value="NEX61143.1"/>
    <property type="molecule type" value="Genomic_DNA"/>
</dbReference>